<name>A0AAW0TX14_SCYPA</name>
<protein>
    <submittedName>
        <fullName evidence="2">Uncharacterized protein</fullName>
    </submittedName>
</protein>
<dbReference type="AlphaFoldDB" id="A0AAW0TX14"/>
<feature type="compositionally biased region" description="Low complexity" evidence="1">
    <location>
        <begin position="181"/>
        <end position="193"/>
    </location>
</feature>
<keyword evidence="3" id="KW-1185">Reference proteome</keyword>
<dbReference type="EMBL" id="JARAKH010000024">
    <property type="protein sequence ID" value="KAK8391206.1"/>
    <property type="molecule type" value="Genomic_DNA"/>
</dbReference>
<evidence type="ECO:0000256" key="1">
    <source>
        <dbReference type="SAM" id="MobiDB-lite"/>
    </source>
</evidence>
<evidence type="ECO:0000313" key="3">
    <source>
        <dbReference type="Proteomes" id="UP001487740"/>
    </source>
</evidence>
<sequence length="224" mass="24564">MSSAATTATASQSFPPCSPRHQPQSARQTHVERGTYTHTHRPLAFPAPCDVTTRFPTHPNHLCPSLFYGWQVSRHRFHHPLGLSSIPSTCNPVHLDRPGTVIMTIIATPGLLTPRILTTHGSNSLSDDLQPPLTPSHQCPSSSTPAPSPERERVYVRSRKHQRTPPRTETSLVLPVSSPLHTWSRPTPTTHPSTNPPAGPIITSTSDLTRATHIITTNTNHIPF</sequence>
<comment type="caution">
    <text evidence="2">The sequence shown here is derived from an EMBL/GenBank/DDBJ whole genome shotgun (WGS) entry which is preliminary data.</text>
</comment>
<reference evidence="2 3" key="1">
    <citation type="submission" date="2023-03" db="EMBL/GenBank/DDBJ databases">
        <title>High-quality genome of Scylla paramamosain provides insights in environmental adaptation.</title>
        <authorList>
            <person name="Zhang L."/>
        </authorList>
    </citation>
    <scope>NUCLEOTIDE SEQUENCE [LARGE SCALE GENOMIC DNA]</scope>
    <source>
        <strain evidence="2">LZ_2023a</strain>
        <tissue evidence="2">Muscle</tissue>
    </source>
</reference>
<feature type="compositionally biased region" description="Polar residues" evidence="1">
    <location>
        <begin position="135"/>
        <end position="145"/>
    </location>
</feature>
<proteinExistence type="predicted"/>
<feature type="region of interest" description="Disordered" evidence="1">
    <location>
        <begin position="1"/>
        <end position="43"/>
    </location>
</feature>
<feature type="compositionally biased region" description="Low complexity" evidence="1">
    <location>
        <begin position="1"/>
        <end position="11"/>
    </location>
</feature>
<gene>
    <name evidence="2" type="ORF">O3P69_017103</name>
</gene>
<accession>A0AAW0TX14</accession>
<organism evidence="2 3">
    <name type="scientific">Scylla paramamosain</name>
    <name type="common">Mud crab</name>
    <dbReference type="NCBI Taxonomy" id="85552"/>
    <lineage>
        <taxon>Eukaryota</taxon>
        <taxon>Metazoa</taxon>
        <taxon>Ecdysozoa</taxon>
        <taxon>Arthropoda</taxon>
        <taxon>Crustacea</taxon>
        <taxon>Multicrustacea</taxon>
        <taxon>Malacostraca</taxon>
        <taxon>Eumalacostraca</taxon>
        <taxon>Eucarida</taxon>
        <taxon>Decapoda</taxon>
        <taxon>Pleocyemata</taxon>
        <taxon>Brachyura</taxon>
        <taxon>Eubrachyura</taxon>
        <taxon>Portunoidea</taxon>
        <taxon>Portunidae</taxon>
        <taxon>Portuninae</taxon>
        <taxon>Scylla</taxon>
    </lineage>
</organism>
<dbReference type="Proteomes" id="UP001487740">
    <property type="component" value="Unassembled WGS sequence"/>
</dbReference>
<evidence type="ECO:0000313" key="2">
    <source>
        <dbReference type="EMBL" id="KAK8391206.1"/>
    </source>
</evidence>
<feature type="region of interest" description="Disordered" evidence="1">
    <location>
        <begin position="122"/>
        <end position="204"/>
    </location>
</feature>